<keyword evidence="3" id="KW-1185">Reference proteome</keyword>
<feature type="compositionally biased region" description="Basic and acidic residues" evidence="1">
    <location>
        <begin position="66"/>
        <end position="77"/>
    </location>
</feature>
<protein>
    <submittedName>
        <fullName evidence="2">Uncharacterized protein</fullName>
    </submittedName>
</protein>
<evidence type="ECO:0000313" key="2">
    <source>
        <dbReference type="EMBL" id="PCH37376.1"/>
    </source>
</evidence>
<proteinExistence type="predicted"/>
<evidence type="ECO:0000313" key="3">
    <source>
        <dbReference type="Proteomes" id="UP000218811"/>
    </source>
</evidence>
<dbReference type="AlphaFoldDB" id="A0A2H3J5A0"/>
<name>A0A2H3J5A0_WOLCO</name>
<evidence type="ECO:0000256" key="1">
    <source>
        <dbReference type="SAM" id="MobiDB-lite"/>
    </source>
</evidence>
<reference evidence="2 3" key="1">
    <citation type="journal article" date="2012" name="Science">
        <title>The Paleozoic origin of enzymatic lignin decomposition reconstructed from 31 fungal genomes.</title>
        <authorList>
            <person name="Floudas D."/>
            <person name="Binder M."/>
            <person name="Riley R."/>
            <person name="Barry K."/>
            <person name="Blanchette R.A."/>
            <person name="Henrissat B."/>
            <person name="Martinez A.T."/>
            <person name="Otillar R."/>
            <person name="Spatafora J.W."/>
            <person name="Yadav J.S."/>
            <person name="Aerts A."/>
            <person name="Benoit I."/>
            <person name="Boyd A."/>
            <person name="Carlson A."/>
            <person name="Copeland A."/>
            <person name="Coutinho P.M."/>
            <person name="de Vries R.P."/>
            <person name="Ferreira P."/>
            <person name="Findley K."/>
            <person name="Foster B."/>
            <person name="Gaskell J."/>
            <person name="Glotzer D."/>
            <person name="Gorecki P."/>
            <person name="Heitman J."/>
            <person name="Hesse C."/>
            <person name="Hori C."/>
            <person name="Igarashi K."/>
            <person name="Jurgens J.A."/>
            <person name="Kallen N."/>
            <person name="Kersten P."/>
            <person name="Kohler A."/>
            <person name="Kuees U."/>
            <person name="Kumar T.K.A."/>
            <person name="Kuo A."/>
            <person name="LaButti K."/>
            <person name="Larrondo L.F."/>
            <person name="Lindquist E."/>
            <person name="Ling A."/>
            <person name="Lombard V."/>
            <person name="Lucas S."/>
            <person name="Lundell T."/>
            <person name="Martin R."/>
            <person name="McLaughlin D.J."/>
            <person name="Morgenstern I."/>
            <person name="Morin E."/>
            <person name="Murat C."/>
            <person name="Nagy L.G."/>
            <person name="Nolan M."/>
            <person name="Ohm R.A."/>
            <person name="Patyshakuliyeva A."/>
            <person name="Rokas A."/>
            <person name="Ruiz-Duenas F.J."/>
            <person name="Sabat G."/>
            <person name="Salamov A."/>
            <person name="Samejima M."/>
            <person name="Schmutz J."/>
            <person name="Slot J.C."/>
            <person name="St John F."/>
            <person name="Stenlid J."/>
            <person name="Sun H."/>
            <person name="Sun S."/>
            <person name="Syed K."/>
            <person name="Tsang A."/>
            <person name="Wiebenga A."/>
            <person name="Young D."/>
            <person name="Pisabarro A."/>
            <person name="Eastwood D.C."/>
            <person name="Martin F."/>
            <person name="Cullen D."/>
            <person name="Grigoriev I.V."/>
            <person name="Hibbett D.S."/>
        </authorList>
    </citation>
    <scope>NUCLEOTIDE SEQUENCE [LARGE SCALE GENOMIC DNA]</scope>
    <source>
        <strain evidence="2 3">MD-104</strain>
    </source>
</reference>
<organism evidence="2 3">
    <name type="scientific">Wolfiporia cocos (strain MD-104)</name>
    <name type="common">Brown rot fungus</name>
    <dbReference type="NCBI Taxonomy" id="742152"/>
    <lineage>
        <taxon>Eukaryota</taxon>
        <taxon>Fungi</taxon>
        <taxon>Dikarya</taxon>
        <taxon>Basidiomycota</taxon>
        <taxon>Agaricomycotina</taxon>
        <taxon>Agaricomycetes</taxon>
        <taxon>Polyporales</taxon>
        <taxon>Phaeolaceae</taxon>
        <taxon>Wolfiporia</taxon>
    </lineage>
</organism>
<feature type="region of interest" description="Disordered" evidence="1">
    <location>
        <begin position="56"/>
        <end position="78"/>
    </location>
</feature>
<sequence length="182" mass="19559">MPSVSPSQHTVGFAAVPVYESPYSRRQSAYGEINRRASARIALSRGRHLRIGMVSVASSQAQSRAPRSDAGDTRADFSRSGYSRAGHSFCLNAGDRPRTRRVPGTEMAFGGPAKAGSSLPLCHCSLMSPIGQRTPLRWIPERAAADHDDSPSCTRTSSLHTNDSPQLSAVVDLVHFSCTGYN</sequence>
<feature type="compositionally biased region" description="Low complexity" evidence="1">
    <location>
        <begin position="56"/>
        <end position="65"/>
    </location>
</feature>
<accession>A0A2H3J5A0</accession>
<gene>
    <name evidence="2" type="ORF">WOLCODRAFT_167448</name>
</gene>
<dbReference type="Proteomes" id="UP000218811">
    <property type="component" value="Unassembled WGS sequence"/>
</dbReference>
<dbReference type="EMBL" id="KB467931">
    <property type="protein sequence ID" value="PCH37376.1"/>
    <property type="molecule type" value="Genomic_DNA"/>
</dbReference>